<proteinExistence type="predicted"/>
<evidence type="ECO:0000313" key="2">
    <source>
        <dbReference type="Proteomes" id="UP000231638"/>
    </source>
</evidence>
<evidence type="ECO:0008006" key="3">
    <source>
        <dbReference type="Google" id="ProtNLM"/>
    </source>
</evidence>
<dbReference type="STRING" id="366522.GCA_001548055_00137"/>
<dbReference type="InterPro" id="IPR010181">
    <property type="entry name" value="CGCAxxGCC_motif"/>
</dbReference>
<gene>
    <name evidence="1" type="ORF">CFH80_03280</name>
</gene>
<dbReference type="AlphaFoldDB" id="A0A2D3W5W7"/>
<dbReference type="NCBIfam" id="TIGR01909">
    <property type="entry name" value="C_GCAxxG_C_C"/>
    <property type="match status" value="1"/>
</dbReference>
<protein>
    <recommendedName>
        <fullName evidence="3">C_GCAxxG_C_C family protein</fullName>
    </recommendedName>
</protein>
<dbReference type="EMBL" id="DLUG01000086">
    <property type="protein sequence ID" value="DAB36741.1"/>
    <property type="molecule type" value="Genomic_DNA"/>
</dbReference>
<name>A0A2D3W5W7_9BACT</name>
<organism evidence="1 2">
    <name type="scientific">Sulfurospirillum cavolei</name>
    <dbReference type="NCBI Taxonomy" id="366522"/>
    <lineage>
        <taxon>Bacteria</taxon>
        <taxon>Pseudomonadati</taxon>
        <taxon>Campylobacterota</taxon>
        <taxon>Epsilonproteobacteria</taxon>
        <taxon>Campylobacterales</taxon>
        <taxon>Sulfurospirillaceae</taxon>
        <taxon>Sulfurospirillum</taxon>
    </lineage>
</organism>
<sequence>MKHDIVQKALDYFSSGYTCSEAVLKSVAEAKGIDGNTVLSMASAFGSGMSRTNGGFCGAFSGGVMALSLLQGRQVPDVSLDRLYRSVADFKERFETLFESCECATLLGFSLSDEHAGEMFKAQNCKVCKCDRFVAFAAEEVERILTRKEP</sequence>
<accession>A0A2D3W5W7</accession>
<dbReference type="Pfam" id="PF09719">
    <property type="entry name" value="C_GCAxxG_C_C"/>
    <property type="match status" value="1"/>
</dbReference>
<dbReference type="Proteomes" id="UP000231638">
    <property type="component" value="Unassembled WGS sequence"/>
</dbReference>
<evidence type="ECO:0000313" key="1">
    <source>
        <dbReference type="EMBL" id="DAB36741.1"/>
    </source>
</evidence>
<comment type="caution">
    <text evidence="1">The sequence shown here is derived from an EMBL/GenBank/DDBJ whole genome shotgun (WGS) entry which is preliminary data.</text>
</comment>
<reference evidence="1 2" key="1">
    <citation type="journal article" date="2017" name="Front. Microbiol.">
        <title>Comparative Genomic Analysis of the Class Epsilonproteobacteria and Proposed Reclassification to Epsilonbacteraeota (phyl. nov.).</title>
        <authorList>
            <person name="Waite D.W."/>
            <person name="Vanwonterghem I."/>
            <person name="Rinke C."/>
            <person name="Parks D.H."/>
            <person name="Zhang Y."/>
            <person name="Takai K."/>
            <person name="Sievert S.M."/>
            <person name="Simon J."/>
            <person name="Campbell B.J."/>
            <person name="Hanson T.E."/>
            <person name="Woyke T."/>
            <person name="Klotz M.G."/>
            <person name="Hugenholtz P."/>
        </authorList>
    </citation>
    <scope>NUCLEOTIDE SEQUENCE [LARGE SCALE GENOMIC DNA]</scope>
    <source>
        <strain evidence="1">UBA11420</strain>
    </source>
</reference>